<gene>
    <name evidence="2" type="ORF">Clacol_007517</name>
</gene>
<feature type="compositionally biased region" description="Basic and acidic residues" evidence="1">
    <location>
        <begin position="147"/>
        <end position="165"/>
    </location>
</feature>
<dbReference type="EMBL" id="BPWL01000008">
    <property type="protein sequence ID" value="GJJ13266.1"/>
    <property type="molecule type" value="Genomic_DNA"/>
</dbReference>
<feature type="region of interest" description="Disordered" evidence="1">
    <location>
        <begin position="111"/>
        <end position="171"/>
    </location>
</feature>
<comment type="caution">
    <text evidence="2">The sequence shown here is derived from an EMBL/GenBank/DDBJ whole genome shotgun (WGS) entry which is preliminary data.</text>
</comment>
<feature type="compositionally biased region" description="Low complexity" evidence="1">
    <location>
        <begin position="672"/>
        <end position="685"/>
    </location>
</feature>
<feature type="region of interest" description="Disordered" evidence="1">
    <location>
        <begin position="254"/>
        <end position="275"/>
    </location>
</feature>
<dbReference type="Proteomes" id="UP001050691">
    <property type="component" value="Unassembled WGS sequence"/>
</dbReference>
<accession>A0AAV5ALE6</accession>
<evidence type="ECO:0000313" key="2">
    <source>
        <dbReference type="EMBL" id="GJJ13266.1"/>
    </source>
</evidence>
<organism evidence="2 3">
    <name type="scientific">Clathrus columnatus</name>
    <dbReference type="NCBI Taxonomy" id="1419009"/>
    <lineage>
        <taxon>Eukaryota</taxon>
        <taxon>Fungi</taxon>
        <taxon>Dikarya</taxon>
        <taxon>Basidiomycota</taxon>
        <taxon>Agaricomycotina</taxon>
        <taxon>Agaricomycetes</taxon>
        <taxon>Phallomycetidae</taxon>
        <taxon>Phallales</taxon>
        <taxon>Clathraceae</taxon>
        <taxon>Clathrus</taxon>
    </lineage>
</organism>
<keyword evidence="3" id="KW-1185">Reference proteome</keyword>
<protein>
    <recommendedName>
        <fullName evidence="4">Something about silencing protein 4 domain-containing protein</fullName>
    </recommendedName>
</protein>
<feature type="region of interest" description="Disordered" evidence="1">
    <location>
        <begin position="69"/>
        <end position="89"/>
    </location>
</feature>
<evidence type="ECO:0008006" key="4">
    <source>
        <dbReference type="Google" id="ProtNLM"/>
    </source>
</evidence>
<reference evidence="2" key="1">
    <citation type="submission" date="2021-10" db="EMBL/GenBank/DDBJ databases">
        <title>De novo Genome Assembly of Clathrus columnatus (Basidiomycota, Fungi) Using Illumina and Nanopore Sequence Data.</title>
        <authorList>
            <person name="Ogiso-Tanaka E."/>
            <person name="Itagaki H."/>
            <person name="Hosoya T."/>
            <person name="Hosaka K."/>
        </authorList>
    </citation>
    <scope>NUCLEOTIDE SEQUENCE</scope>
    <source>
        <strain evidence="2">MO-923</strain>
    </source>
</reference>
<feature type="compositionally biased region" description="Polar residues" evidence="1">
    <location>
        <begin position="111"/>
        <end position="121"/>
    </location>
</feature>
<evidence type="ECO:0000313" key="3">
    <source>
        <dbReference type="Proteomes" id="UP001050691"/>
    </source>
</evidence>
<feature type="compositionally biased region" description="Polar residues" evidence="1">
    <location>
        <begin position="593"/>
        <end position="607"/>
    </location>
</feature>
<sequence length="794" mass="86120">MKRSGRRAHAQPQADAQISVVPITAGSVTPINTELGSEEALTQFGSTNTDIFGPSSLPIIIESVSASNDNAPVQHNRQPQDTASSLNPLPTTLITAEGYIDTEVVDVERNSGSPVINTNIDGLSGRAPTPRQNEKRSSIRGQRRIRNKDTGRGEQKAPDGDDHGDAGQSAGNDAIAAEDSISHPKVSGAEVDISSKRDERNIDILYQNGNGAINGDYKSNVIDMNAIIDTSTPSILPTFPAPSLSQYQSSQLEQLPTKRTRHPNPYISALPPKRRGKKAAQVALDAMSQVFEPFATQPEPHNQLHTGLETETQTHDAETASFVPLTTQKRILPARQRRGGPGVGSCHVDILIIETEKRAKESRPVIPFAQKFTLSTNVRLIPTAPAPEGGESSTSGSYFDKPEVKAAYLAQKAIQVPEFAPLPDDAVGGRLRARQDEEGYETSDVAYVNRHRKYEAFEKRQRRREKEKLVHEQYKLKERIEQLKGMDVTAFGVGGEARRREMLDTAIGLQSRYAILLPPEPKKIIHKKGDKRRGRSEGMGAGTTTGGEDGESEEEFVQGRHVASHLVQPPPPPEKITRPERGKEKEKEASASPVESRQSAPSETRAQAITVALEASVIPNESKKPFAAFNGTTRRSRQSAVASASATAISGGASVSIPTPAATPLASVAPTMSTSTSAEDPSSSMMRDKSYDISFDPTDSLGLPPPKKRQRLDSLPRSLPEAVVAQSVLLQVAARKAAQPTARQTGRSLTAFGIRVPQEVEDVSPTYSLPEWLITLEELEQHYAERQQAQEQGV</sequence>
<evidence type="ECO:0000256" key="1">
    <source>
        <dbReference type="SAM" id="MobiDB-lite"/>
    </source>
</evidence>
<dbReference type="AlphaFoldDB" id="A0AAV5ALE6"/>
<name>A0AAV5ALE6_9AGAM</name>
<feature type="compositionally biased region" description="Low complexity" evidence="1">
    <location>
        <begin position="639"/>
        <end position="657"/>
    </location>
</feature>
<feature type="compositionally biased region" description="Basic residues" evidence="1">
    <location>
        <begin position="524"/>
        <end position="534"/>
    </location>
</feature>
<feature type="compositionally biased region" description="Basic and acidic residues" evidence="1">
    <location>
        <begin position="575"/>
        <end position="589"/>
    </location>
</feature>
<proteinExistence type="predicted"/>
<feature type="compositionally biased region" description="Gly residues" evidence="1">
    <location>
        <begin position="537"/>
        <end position="547"/>
    </location>
</feature>
<feature type="region of interest" description="Disordered" evidence="1">
    <location>
        <begin position="524"/>
        <end position="715"/>
    </location>
</feature>